<keyword evidence="8" id="KW-1185">Reference proteome</keyword>
<dbReference type="InterPro" id="IPR013525">
    <property type="entry name" value="ABC2_TM"/>
</dbReference>
<evidence type="ECO:0000313" key="8">
    <source>
        <dbReference type="Proteomes" id="UP001224674"/>
    </source>
</evidence>
<reference evidence="7 8" key="1">
    <citation type="submission" date="2023-03" db="EMBL/GenBank/DDBJ databases">
        <title>Complete genome sequences of several Auritidibacter ignavus strains isolated from ear infections.</title>
        <authorList>
            <person name="Baehr T."/>
            <person name="Baumhoegger A.M."/>
        </authorList>
    </citation>
    <scope>NUCLEOTIDE SEQUENCE [LARGE SCALE GENOMIC DNA]</scope>
    <source>
        <strain evidence="7 8">BABAE-6</strain>
    </source>
</reference>
<keyword evidence="3 5" id="KW-1133">Transmembrane helix</keyword>
<dbReference type="GO" id="GO:0016020">
    <property type="term" value="C:membrane"/>
    <property type="evidence" value="ECO:0007669"/>
    <property type="project" value="UniProtKB-SubCell"/>
</dbReference>
<protein>
    <submittedName>
        <fullName evidence="7">ABC transporter permease</fullName>
    </submittedName>
</protein>
<dbReference type="AlphaFoldDB" id="A0AAJ6AMS9"/>
<dbReference type="Proteomes" id="UP001224674">
    <property type="component" value="Chromosome"/>
</dbReference>
<dbReference type="InterPro" id="IPR051784">
    <property type="entry name" value="Nod_factor_ABC_transporter"/>
</dbReference>
<feature type="transmembrane region" description="Helical" evidence="5">
    <location>
        <begin position="229"/>
        <end position="250"/>
    </location>
</feature>
<feature type="transmembrane region" description="Helical" evidence="5">
    <location>
        <begin position="138"/>
        <end position="160"/>
    </location>
</feature>
<evidence type="ECO:0000256" key="2">
    <source>
        <dbReference type="ARBA" id="ARBA00022692"/>
    </source>
</evidence>
<keyword evidence="2 5" id="KW-0812">Transmembrane</keyword>
<dbReference type="PANTHER" id="PTHR43229">
    <property type="entry name" value="NODULATION PROTEIN J"/>
    <property type="match status" value="1"/>
</dbReference>
<gene>
    <name evidence="7" type="ORF">QDX21_10210</name>
</gene>
<feature type="domain" description="ABC-2 type transporter transmembrane" evidence="6">
    <location>
        <begin position="22"/>
        <end position="219"/>
    </location>
</feature>
<keyword evidence="4 5" id="KW-0472">Membrane</keyword>
<proteinExistence type="predicted"/>
<dbReference type="RefSeq" id="WP_110099037.1">
    <property type="nucleotide sequence ID" value="NZ_CP122562.1"/>
</dbReference>
<evidence type="ECO:0000259" key="6">
    <source>
        <dbReference type="Pfam" id="PF01061"/>
    </source>
</evidence>
<dbReference type="GO" id="GO:0140359">
    <property type="term" value="F:ABC-type transporter activity"/>
    <property type="evidence" value="ECO:0007669"/>
    <property type="project" value="InterPro"/>
</dbReference>
<evidence type="ECO:0000256" key="4">
    <source>
        <dbReference type="ARBA" id="ARBA00023136"/>
    </source>
</evidence>
<accession>A0AAJ6AMS9</accession>
<name>A0AAJ6AMS9_9MICC</name>
<feature type="transmembrane region" description="Helical" evidence="5">
    <location>
        <begin position="61"/>
        <end position="83"/>
    </location>
</feature>
<dbReference type="EMBL" id="CP122566">
    <property type="protein sequence ID" value="WGH92664.1"/>
    <property type="molecule type" value="Genomic_DNA"/>
</dbReference>
<evidence type="ECO:0000256" key="3">
    <source>
        <dbReference type="ARBA" id="ARBA00022989"/>
    </source>
</evidence>
<comment type="subcellular location">
    <subcellularLocation>
        <location evidence="1">Membrane</location>
        <topology evidence="1">Multi-pass membrane protein</topology>
    </subcellularLocation>
</comment>
<evidence type="ECO:0000313" key="7">
    <source>
        <dbReference type="EMBL" id="WGH92664.1"/>
    </source>
</evidence>
<organism evidence="7 8">
    <name type="scientific">Auritidibacter ignavus</name>
    <dbReference type="NCBI Taxonomy" id="678932"/>
    <lineage>
        <taxon>Bacteria</taxon>
        <taxon>Bacillati</taxon>
        <taxon>Actinomycetota</taxon>
        <taxon>Actinomycetes</taxon>
        <taxon>Micrococcales</taxon>
        <taxon>Micrococcaceae</taxon>
        <taxon>Auritidibacter</taxon>
    </lineage>
</organism>
<feature type="transmembrane region" description="Helical" evidence="5">
    <location>
        <begin position="172"/>
        <end position="192"/>
    </location>
</feature>
<evidence type="ECO:0000256" key="5">
    <source>
        <dbReference type="SAM" id="Phobius"/>
    </source>
</evidence>
<sequence>MTDTIRPLKPTLALALVQARFQLTEAVRIPVSILMTLAAPCMGLLFFVIPQREVATNPDSATQAVLALAIFGILANSLFHFAVEVAQARERPWGSYTRSLPTTETARIVSYLISSGILALGSVLPLALLAAFTTEARLSAIPAIGAVFSLILTSVPFMLIGMIIGYSSGSKAAVALAQVLMLLLAFGGGLFLPPMIFPDWLNAISLTLPSRSALEIVTWAAGFADGLPVAGLVGWVAWTALTFLTTVLLVKRDTDREYRLSA</sequence>
<feature type="transmembrane region" description="Helical" evidence="5">
    <location>
        <begin position="108"/>
        <end position="132"/>
    </location>
</feature>
<dbReference type="PANTHER" id="PTHR43229:SF2">
    <property type="entry name" value="NODULATION PROTEIN J"/>
    <property type="match status" value="1"/>
</dbReference>
<dbReference type="Pfam" id="PF01061">
    <property type="entry name" value="ABC2_membrane"/>
    <property type="match status" value="1"/>
</dbReference>
<feature type="transmembrane region" description="Helical" evidence="5">
    <location>
        <begin position="29"/>
        <end position="49"/>
    </location>
</feature>
<evidence type="ECO:0000256" key="1">
    <source>
        <dbReference type="ARBA" id="ARBA00004141"/>
    </source>
</evidence>